<proteinExistence type="predicted"/>
<dbReference type="InterPro" id="IPR025184">
    <property type="entry name" value="AadA_C"/>
</dbReference>
<organism evidence="3 4">
    <name type="scientific">Deinococcus irradiatisoli</name>
    <dbReference type="NCBI Taxonomy" id="2202254"/>
    <lineage>
        <taxon>Bacteria</taxon>
        <taxon>Thermotogati</taxon>
        <taxon>Deinococcota</taxon>
        <taxon>Deinococci</taxon>
        <taxon>Deinococcales</taxon>
        <taxon>Deinococcaceae</taxon>
        <taxon>Deinococcus</taxon>
    </lineage>
</organism>
<dbReference type="RefSeq" id="WP_109825838.1">
    <property type="nucleotide sequence ID" value="NZ_CP029494.1"/>
</dbReference>
<keyword evidence="4" id="KW-1185">Reference proteome</keyword>
<evidence type="ECO:0000256" key="1">
    <source>
        <dbReference type="ARBA" id="ARBA00022679"/>
    </source>
</evidence>
<dbReference type="SUPFAM" id="SSF81301">
    <property type="entry name" value="Nucleotidyltransferase"/>
    <property type="match status" value="1"/>
</dbReference>
<evidence type="ECO:0000313" key="3">
    <source>
        <dbReference type="EMBL" id="AWN22613.1"/>
    </source>
</evidence>
<keyword evidence="1" id="KW-0808">Transferase</keyword>
<sequence length="261" mass="29161">MLDTEAAELLRALLAGQREMLGERLVGLYLRGSLVAGDFDPLTSDVDALCIVDTAVTDAEFGRLVALHQRLADLPNRFATDLELAYLSREAARRWRPGEAHPTLSRGSGSLTYQVHGENWVLERWTILNAGESRLYGPAPQELFDPVTFAQLRAAVLHRLRDWQAFALTPQDPAWGHRGHAAYVIETMCRALQTLATWQLGSKRAALRWAQVNLPEPWRDLSVRAPQWKSDAAHDPALNRTVQAFVLWTAKRAESLPASLP</sequence>
<dbReference type="GO" id="GO:0016740">
    <property type="term" value="F:transferase activity"/>
    <property type="evidence" value="ECO:0007669"/>
    <property type="project" value="UniProtKB-KW"/>
</dbReference>
<name>A0A2Z3JBT7_9DEIO</name>
<accession>A0A2Z3JBT7</accession>
<feature type="domain" description="Adenylyltransferase AadA C-terminal" evidence="2">
    <location>
        <begin position="142"/>
        <end position="231"/>
    </location>
</feature>
<dbReference type="KEGG" id="dez:DKM44_04685"/>
<dbReference type="OrthoDB" id="5643411at2"/>
<protein>
    <recommendedName>
        <fullName evidence="2">Adenylyltransferase AadA C-terminal domain-containing protein</fullName>
    </recommendedName>
</protein>
<evidence type="ECO:0000313" key="4">
    <source>
        <dbReference type="Proteomes" id="UP000245368"/>
    </source>
</evidence>
<dbReference type="EMBL" id="CP029494">
    <property type="protein sequence ID" value="AWN22613.1"/>
    <property type="molecule type" value="Genomic_DNA"/>
</dbReference>
<dbReference type="Proteomes" id="UP000245368">
    <property type="component" value="Chromosome"/>
</dbReference>
<dbReference type="Pfam" id="PF13427">
    <property type="entry name" value="AadA_C"/>
    <property type="match status" value="1"/>
</dbReference>
<dbReference type="AlphaFoldDB" id="A0A2Z3JBT7"/>
<evidence type="ECO:0000259" key="2">
    <source>
        <dbReference type="Pfam" id="PF13427"/>
    </source>
</evidence>
<gene>
    <name evidence="3" type="ORF">DKM44_04685</name>
</gene>
<dbReference type="InterPro" id="IPR043519">
    <property type="entry name" value="NT_sf"/>
</dbReference>
<reference evidence="3 4" key="1">
    <citation type="submission" date="2018-05" db="EMBL/GenBank/DDBJ databases">
        <title>Complete Genome Sequence of Deinococcus sp. strain 17bor-2.</title>
        <authorList>
            <person name="Srinivasan S."/>
        </authorList>
    </citation>
    <scope>NUCLEOTIDE SEQUENCE [LARGE SCALE GENOMIC DNA]</scope>
    <source>
        <strain evidence="3 4">17bor-2</strain>
    </source>
</reference>